<accession>A0A7K5HK59</accession>
<gene>
    <name evidence="4" type="primary">Fam161b</name>
    <name evidence="4" type="ORF">CROSUL_R12143</name>
</gene>
<evidence type="ECO:0000256" key="1">
    <source>
        <dbReference type="ARBA" id="ARBA00006663"/>
    </source>
</evidence>
<comment type="caution">
    <text evidence="4">The sequence shown here is derived from an EMBL/GenBank/DDBJ whole genome shotgun (WGS) entry which is preliminary data.</text>
</comment>
<sequence length="509" mass="59719">GNKRQSSSLIDLTSDCTWDQHKPQLFPKSRLRPKSASSPWIPSITIPQPFEMTLREACRKSQLMKSYMFLELDKQRDKRQSQDEAECQKQFRAQPVPAHVFLPLYQEIMEQNEIRRKIAIQKRRELLLSTQRPFSFLEKEEKKKEAIRQKFLAAATPNKNSKQKQASKKIPKSTYDQLLGDKLKEAELYREIRIQMRAKDLLESSVAPIGTSNCRRAPQSRTATKTEQERLGFLQDKSFSFKPRINPTIPDFEGLYWAFQREAVRRQEIKEATRNKPFKLRTSNLRGRQRQANEKIKVRRLGISDSQQLSKASVQKSHSLTRLSSLSSNTLPVHITDATRKRESAIRYSQDNKKEGDKEGIYWLEKQKKKCQAIQKSVNSRAKALDPLKSLEETQKEKSKQNWQNMRERTKEYTKELEEMQLRVKNRPYLFEQVTKHDARQGAERRYRHTLQLVGLSEEFVRKKGKHATYLLEEESDIPRGPTPRGEKDDCTVQEGEPQEEQRRKEMAT</sequence>
<dbReference type="InterPro" id="IPR019579">
    <property type="entry name" value="FAM161A/B"/>
</dbReference>
<comment type="similarity">
    <text evidence="1">Belongs to the FAM161 family.</text>
</comment>
<dbReference type="OrthoDB" id="2150121at2759"/>
<evidence type="ECO:0000313" key="4">
    <source>
        <dbReference type="EMBL" id="NWS69715.1"/>
    </source>
</evidence>
<dbReference type="AlphaFoldDB" id="A0A7K5HK59"/>
<feature type="region of interest" description="Disordered" evidence="3">
    <location>
        <begin position="471"/>
        <end position="509"/>
    </location>
</feature>
<evidence type="ECO:0000256" key="2">
    <source>
        <dbReference type="ARBA" id="ARBA00023054"/>
    </source>
</evidence>
<dbReference type="GO" id="GO:0044782">
    <property type="term" value="P:cilium organization"/>
    <property type="evidence" value="ECO:0007669"/>
    <property type="project" value="TreeGrafter"/>
</dbReference>
<reference evidence="4 5" key="1">
    <citation type="submission" date="2019-09" db="EMBL/GenBank/DDBJ databases">
        <title>Bird 10,000 Genomes (B10K) Project - Family phase.</title>
        <authorList>
            <person name="Zhang G."/>
        </authorList>
    </citation>
    <scope>NUCLEOTIDE SEQUENCE [LARGE SCALE GENOMIC DNA]</scope>
    <source>
        <strain evidence="4">B10K-DU-003-44</strain>
        <tissue evidence="4">Muscle</tissue>
    </source>
</reference>
<dbReference type="InterPro" id="IPR051655">
    <property type="entry name" value="FAM161"/>
</dbReference>
<dbReference type="Proteomes" id="UP000549499">
    <property type="component" value="Unassembled WGS sequence"/>
</dbReference>
<evidence type="ECO:0000313" key="5">
    <source>
        <dbReference type="Proteomes" id="UP000549499"/>
    </source>
</evidence>
<evidence type="ECO:0000256" key="3">
    <source>
        <dbReference type="SAM" id="MobiDB-lite"/>
    </source>
</evidence>
<dbReference type="GO" id="GO:0005929">
    <property type="term" value="C:cilium"/>
    <property type="evidence" value="ECO:0007669"/>
    <property type="project" value="TreeGrafter"/>
</dbReference>
<dbReference type="Pfam" id="PF10595">
    <property type="entry name" value="FAM161A_B"/>
    <property type="match status" value="1"/>
</dbReference>
<dbReference type="PANTHER" id="PTHR21501:SF4">
    <property type="entry name" value="PROTEIN FAM161B"/>
    <property type="match status" value="1"/>
</dbReference>
<protein>
    <submittedName>
        <fullName evidence="4">F161B protein</fullName>
    </submittedName>
</protein>
<organism evidence="4 5">
    <name type="scientific">Crotophaga sulcirostris</name>
    <name type="common">Groove-billed ani</name>
    <dbReference type="NCBI Taxonomy" id="33598"/>
    <lineage>
        <taxon>Eukaryota</taxon>
        <taxon>Metazoa</taxon>
        <taxon>Chordata</taxon>
        <taxon>Craniata</taxon>
        <taxon>Vertebrata</taxon>
        <taxon>Euteleostomi</taxon>
        <taxon>Archelosauria</taxon>
        <taxon>Archosauria</taxon>
        <taxon>Dinosauria</taxon>
        <taxon>Saurischia</taxon>
        <taxon>Theropoda</taxon>
        <taxon>Coelurosauria</taxon>
        <taxon>Aves</taxon>
        <taxon>Neognathae</taxon>
        <taxon>Neoaves</taxon>
        <taxon>Otidimorphae</taxon>
        <taxon>Cuculiformes</taxon>
        <taxon>Crotophagidae</taxon>
        <taxon>Crotophaga</taxon>
    </lineage>
</organism>
<dbReference type="PANTHER" id="PTHR21501">
    <property type="entry name" value="PROTEIN FAM-161"/>
    <property type="match status" value="1"/>
</dbReference>
<name>A0A7K5HK59_CROSL</name>
<proteinExistence type="inferred from homology"/>
<dbReference type="GO" id="GO:0005856">
    <property type="term" value="C:cytoskeleton"/>
    <property type="evidence" value="ECO:0007669"/>
    <property type="project" value="UniProtKB-ARBA"/>
</dbReference>
<feature type="compositionally biased region" description="Basic and acidic residues" evidence="3">
    <location>
        <begin position="500"/>
        <end position="509"/>
    </location>
</feature>
<keyword evidence="2" id="KW-0175">Coiled coil</keyword>
<feature type="non-terminal residue" evidence="4">
    <location>
        <position position="509"/>
    </location>
</feature>
<keyword evidence="5" id="KW-1185">Reference proteome</keyword>
<feature type="non-terminal residue" evidence="4">
    <location>
        <position position="1"/>
    </location>
</feature>
<dbReference type="EMBL" id="VYZB01000128">
    <property type="protein sequence ID" value="NWS69715.1"/>
    <property type="molecule type" value="Genomic_DNA"/>
</dbReference>